<accession>A0A9Q9APA3</accession>
<keyword evidence="3" id="KW-1185">Reference proteome</keyword>
<dbReference type="OrthoDB" id="5432at2759"/>
<dbReference type="AlphaFoldDB" id="A0A9Q9APA3"/>
<evidence type="ECO:0000256" key="1">
    <source>
        <dbReference type="SAM" id="MobiDB-lite"/>
    </source>
</evidence>
<protein>
    <submittedName>
        <fullName evidence="2">Uncharacterized protein</fullName>
    </submittedName>
</protein>
<evidence type="ECO:0000313" key="3">
    <source>
        <dbReference type="Proteomes" id="UP001056384"/>
    </source>
</evidence>
<sequence length="254" mass="27223">MSHDALYRNGLGGFPPIDAPSPIFGVRASRAPHSIQDGMSSFNATGLTENDNGPVLLNSQQISDYWPHLTNIWIRSTKPSLEDNGVVTEIYECRNRRRMEREGTDRGGTGSNYKGTYLTPEQVAARLQEQSNELPTQPVEPQTMMPQPPSTVPYEPRYNGAPAPLPLRNQLHSSLAPQQLGSSRSGQSAAATTAGAANPSAPGNSSNVRINASIPGVPMPHYQAEQLAPPRASLVSQPFPHVSHVTANASDAGL</sequence>
<proteinExistence type="predicted"/>
<reference evidence="2" key="1">
    <citation type="submission" date="2022-06" db="EMBL/GenBank/DDBJ databases">
        <title>Complete genome sequences of two strains of the flax pathogen Septoria linicola.</title>
        <authorList>
            <person name="Lapalu N."/>
            <person name="Simon A."/>
            <person name="Demenou B."/>
            <person name="Paumier D."/>
            <person name="Guillot M.-P."/>
            <person name="Gout L."/>
            <person name="Valade R."/>
        </authorList>
    </citation>
    <scope>NUCLEOTIDE SEQUENCE</scope>
    <source>
        <strain evidence="2">SE15195</strain>
    </source>
</reference>
<dbReference type="EMBL" id="CP099422">
    <property type="protein sequence ID" value="USW53197.1"/>
    <property type="molecule type" value="Genomic_DNA"/>
</dbReference>
<name>A0A9Q9APA3_9PEZI</name>
<dbReference type="Proteomes" id="UP001056384">
    <property type="component" value="Chromosome 5"/>
</dbReference>
<feature type="compositionally biased region" description="Low complexity" evidence="1">
    <location>
        <begin position="181"/>
        <end position="206"/>
    </location>
</feature>
<evidence type="ECO:0000313" key="2">
    <source>
        <dbReference type="EMBL" id="USW53197.1"/>
    </source>
</evidence>
<organism evidence="2 3">
    <name type="scientific">Septoria linicola</name>
    <dbReference type="NCBI Taxonomy" id="215465"/>
    <lineage>
        <taxon>Eukaryota</taxon>
        <taxon>Fungi</taxon>
        <taxon>Dikarya</taxon>
        <taxon>Ascomycota</taxon>
        <taxon>Pezizomycotina</taxon>
        <taxon>Dothideomycetes</taxon>
        <taxon>Dothideomycetidae</taxon>
        <taxon>Mycosphaerellales</taxon>
        <taxon>Mycosphaerellaceae</taxon>
        <taxon>Septoria</taxon>
    </lineage>
</organism>
<gene>
    <name evidence="2" type="ORF">Slin15195_G065160</name>
</gene>
<feature type="compositionally biased region" description="Polar residues" evidence="1">
    <location>
        <begin position="170"/>
        <end position="180"/>
    </location>
</feature>
<feature type="region of interest" description="Disordered" evidence="1">
    <location>
        <begin position="129"/>
        <end position="240"/>
    </location>
</feature>